<comment type="caution">
    <text evidence="2">The sequence shown here is derived from an EMBL/GenBank/DDBJ whole genome shotgun (WGS) entry which is preliminary data.</text>
</comment>
<evidence type="ECO:0000256" key="1">
    <source>
        <dbReference type="SAM" id="MobiDB-lite"/>
    </source>
</evidence>
<sequence length="77" mass="8722">MKVRSIHTVANNKNKAKQLPTTSNEPHLTPSDTSSNDAIAPIRQKPPKKTIRELFSQTRDCSIVFDRKAEPIRFNCC</sequence>
<dbReference type="EMBL" id="QLTR01000022">
    <property type="protein sequence ID" value="RAS60448.1"/>
    <property type="molecule type" value="Genomic_DNA"/>
</dbReference>
<dbReference type="AlphaFoldDB" id="A0A329ECV2"/>
<evidence type="ECO:0000313" key="3">
    <source>
        <dbReference type="Proteomes" id="UP000248729"/>
    </source>
</evidence>
<feature type="compositionally biased region" description="Polar residues" evidence="1">
    <location>
        <begin position="8"/>
        <end position="37"/>
    </location>
</feature>
<protein>
    <submittedName>
        <fullName evidence="2">Uncharacterized protein</fullName>
    </submittedName>
</protein>
<organism evidence="2 3">
    <name type="scientific">Vibrio diazotrophicus</name>
    <dbReference type="NCBI Taxonomy" id="685"/>
    <lineage>
        <taxon>Bacteria</taxon>
        <taxon>Pseudomonadati</taxon>
        <taxon>Pseudomonadota</taxon>
        <taxon>Gammaproteobacteria</taxon>
        <taxon>Vibrionales</taxon>
        <taxon>Vibrionaceae</taxon>
        <taxon>Vibrio</taxon>
    </lineage>
</organism>
<gene>
    <name evidence="2" type="ORF">DET48_12210</name>
</gene>
<proteinExistence type="predicted"/>
<accession>A0A329ECV2</accession>
<name>A0A329ECV2_VIBDI</name>
<feature type="region of interest" description="Disordered" evidence="1">
    <location>
        <begin position="1"/>
        <end position="47"/>
    </location>
</feature>
<evidence type="ECO:0000313" key="2">
    <source>
        <dbReference type="EMBL" id="RAS60448.1"/>
    </source>
</evidence>
<reference evidence="2 3" key="1">
    <citation type="submission" date="2018-06" db="EMBL/GenBank/DDBJ databases">
        <title>Freshwater and sediment microbial communities from various areas in North America, analyzing microbe dynamics in response to fracking.</title>
        <authorList>
            <person name="Lamendella R."/>
        </authorList>
    </citation>
    <scope>NUCLEOTIDE SEQUENCE [LARGE SCALE GENOMIC DNA]</scope>
    <source>
        <strain evidence="2 3">99A</strain>
    </source>
</reference>
<dbReference type="Proteomes" id="UP000248729">
    <property type="component" value="Unassembled WGS sequence"/>
</dbReference>